<dbReference type="Proteomes" id="UP000680045">
    <property type="component" value="Unassembled WGS sequence"/>
</dbReference>
<gene>
    <name evidence="1" type="ORF">KEH51_25115</name>
</gene>
<protein>
    <submittedName>
        <fullName evidence="1">DUF5392 family protein</fullName>
    </submittedName>
</protein>
<sequence length="40" mass="4852">MPEKNNYFKRVNEHPLTAMNVFLEFLAEEQQWKNKSSHSE</sequence>
<organism evidence="1 2">
    <name type="scientific">Peribacillus frigoritolerans</name>
    <dbReference type="NCBI Taxonomy" id="450367"/>
    <lineage>
        <taxon>Bacteria</taxon>
        <taxon>Bacillati</taxon>
        <taxon>Bacillota</taxon>
        <taxon>Bacilli</taxon>
        <taxon>Bacillales</taxon>
        <taxon>Bacillaceae</taxon>
        <taxon>Peribacillus</taxon>
    </lineage>
</organism>
<dbReference type="Pfam" id="PF17370">
    <property type="entry name" value="DUF5392"/>
    <property type="match status" value="1"/>
</dbReference>
<reference evidence="1" key="1">
    <citation type="submission" date="2021-04" db="EMBL/GenBank/DDBJ databases">
        <title>Whole genome sequencing of Enterococci isolates from hospitalized patients.</title>
        <authorList>
            <person name="Ogoti B.M."/>
            <person name="Onyambu F.G."/>
        </authorList>
    </citation>
    <scope>NUCLEOTIDE SEQUENCE</scope>
    <source>
        <strain evidence="1">242</strain>
    </source>
</reference>
<dbReference type="InterPro" id="IPR020205">
    <property type="entry name" value="Uncharacterised_YwnF_TM"/>
</dbReference>
<proteinExistence type="predicted"/>
<evidence type="ECO:0000313" key="2">
    <source>
        <dbReference type="Proteomes" id="UP000680045"/>
    </source>
</evidence>
<name>A0A941FSU2_9BACI</name>
<dbReference type="AlphaFoldDB" id="A0A941FSU2"/>
<evidence type="ECO:0000313" key="1">
    <source>
        <dbReference type="EMBL" id="MBR8646012.1"/>
    </source>
</evidence>
<comment type="caution">
    <text evidence="1">The sequence shown here is derived from an EMBL/GenBank/DDBJ whole genome shotgun (WGS) entry which is preliminary data.</text>
</comment>
<accession>A0A941FSU2</accession>
<dbReference type="EMBL" id="JAGTPW010000063">
    <property type="protein sequence ID" value="MBR8646012.1"/>
    <property type="molecule type" value="Genomic_DNA"/>
</dbReference>